<evidence type="ECO:0000313" key="8">
    <source>
        <dbReference type="EMBL" id="QRD87244.1"/>
    </source>
</evidence>
<dbReference type="OMA" id="TIHESGN"/>
<dbReference type="SUPFAM" id="SSF51735">
    <property type="entry name" value="NAD(P)-binding Rossmann-fold domains"/>
    <property type="match status" value="1"/>
</dbReference>
<keyword evidence="3" id="KW-0805">Transcription regulation</keyword>
<evidence type="ECO:0000256" key="4">
    <source>
        <dbReference type="ARBA" id="ARBA00023163"/>
    </source>
</evidence>
<evidence type="ECO:0000313" key="9">
    <source>
        <dbReference type="Proteomes" id="UP000596276"/>
    </source>
</evidence>
<evidence type="ECO:0000256" key="1">
    <source>
        <dbReference type="ARBA" id="ARBA00004123"/>
    </source>
</evidence>
<dbReference type="InterPro" id="IPR050613">
    <property type="entry name" value="Sec_Metabolite_Reg"/>
</dbReference>
<feature type="region of interest" description="Disordered" evidence="6">
    <location>
        <begin position="38"/>
        <end position="79"/>
    </location>
</feature>
<evidence type="ECO:0000256" key="6">
    <source>
        <dbReference type="SAM" id="MobiDB-lite"/>
    </source>
</evidence>
<keyword evidence="5" id="KW-0539">Nucleus</keyword>
<protein>
    <submittedName>
        <fullName evidence="8">Short chain type dehydrogenase</fullName>
    </submittedName>
</protein>
<dbReference type="GO" id="GO:0008270">
    <property type="term" value="F:zinc ion binding"/>
    <property type="evidence" value="ECO:0007669"/>
    <property type="project" value="InterPro"/>
</dbReference>
<sequence>MRLVKVCDGSKLRLTRYAAQITEGHFLKLGSDTTLPTIHESGNHLPSCRLDERSTHESTLSLDQPNQGSIPSSGDNPLPSPRDSLQIDCWTFEGRAFPLQTPRISYPFLELAPALWHIYTDNVAPLLPLLHKPSTRNLLLLGTQSKQSMTQNKKALILSILFVAVVSMSPAKCGMVLKESRDNVVRYLKSEVKQALSDARFLTTTSLTCMQGLVLFLIGLYAENEQHAFWSMTALVLHRAKGMNVHKDRAHFGLTPLRAEMRRRLWWMICLLGVYSCEDHARETRINEEMYDVRLPLNVNDDDLFPGMQALPPERKGGTELTFCLLRFETISILHSASSTPGSSFNDIKEVSNDDRLCKVQKIRQYLDETYLKHCDQNIPIFWVGAAVTRLIMAKASRPCREDCTRNHFNSKIHILVNNAAYDELREMGKLDDEYVRKVLMGNTHTLVMLVEALYTRSMIQPDSRIINMSSVSAVCGGMGLPEDIANVAGLLASEKARWITGSVVCANGGSVHVM</sequence>
<feature type="domain" description="Xylanolytic transcriptional activator regulatory" evidence="7">
    <location>
        <begin position="229"/>
        <end position="302"/>
    </location>
</feature>
<dbReference type="VEuPathDB" id="FungiDB:F9C07_2278697"/>
<accession>A0A7U2MP22</accession>
<keyword evidence="4" id="KW-0804">Transcription</keyword>
<dbReference type="SMART" id="SM00906">
    <property type="entry name" value="Fungal_trans"/>
    <property type="match status" value="1"/>
</dbReference>
<dbReference type="GO" id="GO:0003677">
    <property type="term" value="F:DNA binding"/>
    <property type="evidence" value="ECO:0007669"/>
    <property type="project" value="InterPro"/>
</dbReference>
<name>A0A7U2MP22_ASPFN</name>
<keyword evidence="9" id="KW-1185">Reference proteome</keyword>
<feature type="compositionally biased region" description="Polar residues" evidence="6">
    <location>
        <begin position="57"/>
        <end position="75"/>
    </location>
</feature>
<dbReference type="Pfam" id="PF00106">
    <property type="entry name" value="adh_short"/>
    <property type="match status" value="1"/>
</dbReference>
<dbReference type="InterPro" id="IPR036291">
    <property type="entry name" value="NAD(P)-bd_dom_sf"/>
</dbReference>
<dbReference type="GO" id="GO:0006351">
    <property type="term" value="P:DNA-templated transcription"/>
    <property type="evidence" value="ECO:0007669"/>
    <property type="project" value="InterPro"/>
</dbReference>
<dbReference type="Proteomes" id="UP000596276">
    <property type="component" value="Chromosome 1"/>
</dbReference>
<dbReference type="PANTHER" id="PTHR31001">
    <property type="entry name" value="UNCHARACTERIZED TRANSCRIPTIONAL REGULATORY PROTEIN"/>
    <property type="match status" value="1"/>
</dbReference>
<dbReference type="VEuPathDB" id="FungiDB:AFLA_002998"/>
<proteinExistence type="predicted"/>
<dbReference type="GO" id="GO:0005634">
    <property type="term" value="C:nucleus"/>
    <property type="evidence" value="ECO:0007669"/>
    <property type="project" value="UniProtKB-SubCell"/>
</dbReference>
<dbReference type="CDD" id="cd12148">
    <property type="entry name" value="fungal_TF_MHR"/>
    <property type="match status" value="1"/>
</dbReference>
<evidence type="ECO:0000256" key="2">
    <source>
        <dbReference type="ARBA" id="ARBA00022723"/>
    </source>
</evidence>
<evidence type="ECO:0000256" key="5">
    <source>
        <dbReference type="ARBA" id="ARBA00023242"/>
    </source>
</evidence>
<dbReference type="InterPro" id="IPR002347">
    <property type="entry name" value="SDR_fam"/>
</dbReference>
<organism evidence="8 9">
    <name type="scientific">Aspergillus flavus (strain ATCC 200026 / FGSC A1120 / IAM 13836 / NRRL 3357 / JCM 12722 / SRRC 167)</name>
    <dbReference type="NCBI Taxonomy" id="332952"/>
    <lineage>
        <taxon>Eukaryota</taxon>
        <taxon>Fungi</taxon>
        <taxon>Dikarya</taxon>
        <taxon>Ascomycota</taxon>
        <taxon>Pezizomycotina</taxon>
        <taxon>Eurotiomycetes</taxon>
        <taxon>Eurotiomycetidae</taxon>
        <taxon>Eurotiales</taxon>
        <taxon>Aspergillaceae</taxon>
        <taxon>Aspergillus</taxon>
        <taxon>Aspergillus subgen. Circumdati</taxon>
    </lineage>
</organism>
<evidence type="ECO:0000259" key="7">
    <source>
        <dbReference type="SMART" id="SM00906"/>
    </source>
</evidence>
<comment type="subcellular location">
    <subcellularLocation>
        <location evidence="1">Nucleus</location>
    </subcellularLocation>
</comment>
<dbReference type="CDD" id="cd05233">
    <property type="entry name" value="SDR_c"/>
    <property type="match status" value="1"/>
</dbReference>
<dbReference type="AlphaFoldDB" id="A0A7U2MP22"/>
<dbReference type="EMBL" id="CP044619">
    <property type="protein sequence ID" value="QRD87244.1"/>
    <property type="molecule type" value="Genomic_DNA"/>
</dbReference>
<reference evidence="9" key="1">
    <citation type="journal article" date="2021" name="G3 (Bethesda)">
        <title>Chromosome assembled and annotated genome sequence of Aspergillus flavus NRRL 3357.</title>
        <authorList>
            <person name="Skerker J.M."/>
            <person name="Pianalto K.M."/>
            <person name="Mondo S.J."/>
            <person name="Yang K."/>
            <person name="Arkin A.P."/>
            <person name="Keller N.P."/>
            <person name="Grigoriev I.V."/>
            <person name="Louise Glass N.L."/>
        </authorList>
    </citation>
    <scope>NUCLEOTIDE SEQUENCE [LARGE SCALE GENOMIC DNA]</scope>
    <source>
        <strain evidence="9">ATCC 200026 / FGSC A1120 / IAM 13836 / NRRL 3357 / JCM 12722 / SRRC 167</strain>
    </source>
</reference>
<evidence type="ECO:0000256" key="3">
    <source>
        <dbReference type="ARBA" id="ARBA00023015"/>
    </source>
</evidence>
<dbReference type="PANTHER" id="PTHR31001:SF50">
    <property type="entry name" value="ZN(II)2CYS6 TRANSCRIPTION FACTOR (EUROFUNG)"/>
    <property type="match status" value="1"/>
</dbReference>
<gene>
    <name evidence="8" type="ORF">F9C07_2278697</name>
</gene>
<keyword evidence="2" id="KW-0479">Metal-binding</keyword>
<dbReference type="Pfam" id="PF04082">
    <property type="entry name" value="Fungal_trans"/>
    <property type="match status" value="1"/>
</dbReference>
<dbReference type="VEuPathDB" id="FungiDB:AFLA_002997"/>
<dbReference type="InterPro" id="IPR007219">
    <property type="entry name" value="XnlR_reg_dom"/>
</dbReference>
<dbReference type="Gene3D" id="3.40.50.720">
    <property type="entry name" value="NAD(P)-binding Rossmann-like Domain"/>
    <property type="match status" value="2"/>
</dbReference>